<evidence type="ECO:0000313" key="1">
    <source>
        <dbReference type="EMBL" id="AZS49319.1"/>
    </source>
</evidence>
<sequence>MIAGLPNNQPIDKAKIADFWERMTGLFGYRWASQYGKLPTKEWAMLINHLSMDAIETGVKNMVASNTTGWPPTPIEFNALCTNVSLQALGLPDLNTAFNRALSGMYRNAVIEAAAKETGVFDLQRGTTTDLNLKKRFEYNYLEMARRWAKGESLKRPVTKAIESTKQSASFGVCDDLIDQEIQRQQASGKSGYGAFKALKGK</sequence>
<reference evidence="2" key="1">
    <citation type="submission" date="2018-06" db="EMBL/GenBank/DDBJ databases">
        <title>Complete genome of Pseudomonas insecticola strain QZS01.</title>
        <authorList>
            <person name="Wang J."/>
            <person name="Su Q."/>
        </authorList>
    </citation>
    <scope>NUCLEOTIDE SEQUENCE [LARGE SCALE GENOMIC DNA]</scope>
    <source>
        <strain evidence="2">QZS01</strain>
    </source>
</reference>
<organism evidence="1 2">
    <name type="scientific">Entomomonas moraniae</name>
    <dbReference type="NCBI Taxonomy" id="2213226"/>
    <lineage>
        <taxon>Bacteria</taxon>
        <taxon>Pseudomonadati</taxon>
        <taxon>Pseudomonadota</taxon>
        <taxon>Gammaproteobacteria</taxon>
        <taxon>Pseudomonadales</taxon>
        <taxon>Pseudomonadaceae</taxon>
        <taxon>Entomomonas</taxon>
    </lineage>
</organism>
<dbReference type="KEGG" id="emo:DM558_00345"/>
<evidence type="ECO:0000313" key="2">
    <source>
        <dbReference type="Proteomes" id="UP000273143"/>
    </source>
</evidence>
<keyword evidence="2" id="KW-1185">Reference proteome</keyword>
<dbReference type="Proteomes" id="UP000273143">
    <property type="component" value="Chromosome"/>
</dbReference>
<proteinExistence type="predicted"/>
<accession>A0A3Q9JH36</accession>
<dbReference type="EMBL" id="CP029822">
    <property type="protein sequence ID" value="AZS49319.1"/>
    <property type="molecule type" value="Genomic_DNA"/>
</dbReference>
<protein>
    <recommendedName>
        <fullName evidence="3">Replication protein P</fullName>
    </recommendedName>
</protein>
<dbReference type="RefSeq" id="WP_127161538.1">
    <property type="nucleotide sequence ID" value="NZ_CP029822.1"/>
</dbReference>
<dbReference type="AlphaFoldDB" id="A0A3Q9JH36"/>
<gene>
    <name evidence="1" type="ORF">DM558_00345</name>
</gene>
<name>A0A3Q9JH36_9GAMM</name>
<evidence type="ECO:0008006" key="3">
    <source>
        <dbReference type="Google" id="ProtNLM"/>
    </source>
</evidence>